<comment type="similarity">
    <text evidence="1">Belongs to the helicase family. RecQ subfamily.</text>
</comment>
<feature type="domain" description="Helicase C-terminal" evidence="13">
    <location>
        <begin position="389"/>
        <end position="539"/>
    </location>
</feature>
<evidence type="ECO:0000256" key="9">
    <source>
        <dbReference type="ARBA" id="ARBA00034617"/>
    </source>
</evidence>
<accession>A0AA88KGV6</accession>
<dbReference type="GeneID" id="68101501"/>
<dbReference type="InterPro" id="IPR011545">
    <property type="entry name" value="DEAD/DEAH_box_helicase_dom"/>
</dbReference>
<evidence type="ECO:0000256" key="3">
    <source>
        <dbReference type="ARBA" id="ARBA00022801"/>
    </source>
</evidence>
<comment type="caution">
    <text evidence="14">The sequence shown here is derived from an EMBL/GenBank/DDBJ whole genome shotgun (WGS) entry which is preliminary data.</text>
</comment>
<dbReference type="Proteomes" id="UP000816034">
    <property type="component" value="Unassembled WGS sequence"/>
</dbReference>
<sequence length="803" mass="90997">MKTKNYLHSEKQRLFSQSGDHSSSSSSDPISSIISNDSGEEFSSTCQTEIHEDDSDEDVVLNNKIFITQAEIVAKINGSKKRSQHEAHIKRSVFVPPKKTKPAMINTNNSIPSSDTTTPILGHPSSSNHFRQLSQTLDPTTNTDFLKEHFSWSLTARRVLKDVFGHSSFLPLQLDAINATLSNRNVLLASPPGSGKSLCYQLPCMIENKLTIVVQPQLSLIYDRISYLSKIGISATYISSDRRNQETDSETVWNALQHPEDLNFKLLFITDKVVWNKNFGKIFLNLKNSGRISRLVIDESHLAVNQDDYHISQPYKALKRLLGYFQNVTVMALTSLCSSTVHTRLLKELNIRNPQLLLNSEASTIIRPNVYFEVKLKPPEKILQHVAKDIAHIIVNMYANQSGIIFCDNGHDCQAMESHLAKLDIDSSRLKICTSKQDQTERDLQFNEWMESSNVILITTYSIGFSLHKSNIRFVILYAIPSTIQEYYRVCSLVGRDGQASHCTTYFCYSDWVKHLKKNTDFSLQTLNPIIPYSLNTRECRRKLLCDILGFQQYCDAIRHSVINCCCDNCDNTMEPLITKDFTKEAVSLLKLVKDVSMKSRMSRRAVLQLWTGNDKKRNEIASREIGQGSHLDHYSTEYLIVCLVMKGYLNEIIEHTQNHEKGLSGFGYSILQLTDTSDLLMDGSLKFELKFKKPKDYLCDLVVHENGTSTKSAITNHGASTSSLQCSQSNTLDFTLLATQPVEEAECSSQGQTTSFHHVQHKVDPIEEMTERNDLSQIRSTLQVLGEALQQLRERVERISKP</sequence>
<dbReference type="PANTHER" id="PTHR13710:SF153">
    <property type="entry name" value="RECQ-LIKE DNA HELICASE BLM"/>
    <property type="match status" value="1"/>
</dbReference>
<dbReference type="InterPro" id="IPR027417">
    <property type="entry name" value="P-loop_NTPase"/>
</dbReference>
<evidence type="ECO:0000313" key="15">
    <source>
        <dbReference type="Proteomes" id="UP000816034"/>
    </source>
</evidence>
<dbReference type="GO" id="GO:0000724">
    <property type="term" value="P:double-strand break repair via homologous recombination"/>
    <property type="evidence" value="ECO:0007669"/>
    <property type="project" value="TreeGrafter"/>
</dbReference>
<dbReference type="InterPro" id="IPR014001">
    <property type="entry name" value="Helicase_ATP-bd"/>
</dbReference>
<dbReference type="CDD" id="cd17920">
    <property type="entry name" value="DEXHc_RecQ"/>
    <property type="match status" value="1"/>
</dbReference>
<dbReference type="GO" id="GO:0005634">
    <property type="term" value="C:nucleus"/>
    <property type="evidence" value="ECO:0007669"/>
    <property type="project" value="TreeGrafter"/>
</dbReference>
<evidence type="ECO:0000256" key="6">
    <source>
        <dbReference type="ARBA" id="ARBA00023125"/>
    </source>
</evidence>
<dbReference type="GO" id="GO:0006260">
    <property type="term" value="P:DNA replication"/>
    <property type="evidence" value="ECO:0007669"/>
    <property type="project" value="InterPro"/>
</dbReference>
<dbReference type="InterPro" id="IPR018982">
    <property type="entry name" value="RQC_domain"/>
</dbReference>
<dbReference type="PANTHER" id="PTHR13710">
    <property type="entry name" value="DNA HELICASE RECQ FAMILY MEMBER"/>
    <property type="match status" value="1"/>
</dbReference>
<dbReference type="SMART" id="SM00487">
    <property type="entry name" value="DEXDc"/>
    <property type="match status" value="1"/>
</dbReference>
<keyword evidence="4" id="KW-0347">Helicase</keyword>
<dbReference type="NCBIfam" id="TIGR00614">
    <property type="entry name" value="recQ_fam"/>
    <property type="match status" value="1"/>
</dbReference>
<dbReference type="AlphaFoldDB" id="A0AA88KGV6"/>
<evidence type="ECO:0000256" key="8">
    <source>
        <dbReference type="ARBA" id="ARBA00023242"/>
    </source>
</evidence>
<dbReference type="GO" id="GO:0016787">
    <property type="term" value="F:hydrolase activity"/>
    <property type="evidence" value="ECO:0007669"/>
    <property type="project" value="UniProtKB-KW"/>
</dbReference>
<evidence type="ECO:0000313" key="14">
    <source>
        <dbReference type="EMBL" id="KAG2377531.1"/>
    </source>
</evidence>
<dbReference type="Pfam" id="PF00271">
    <property type="entry name" value="Helicase_C"/>
    <property type="match status" value="1"/>
</dbReference>
<dbReference type="Pfam" id="PF00270">
    <property type="entry name" value="DEAD"/>
    <property type="match status" value="1"/>
</dbReference>
<feature type="region of interest" description="Disordered" evidence="11">
    <location>
        <begin position="1"/>
        <end position="54"/>
    </location>
</feature>
<dbReference type="GO" id="GO:0043138">
    <property type="term" value="F:3'-5' DNA helicase activity"/>
    <property type="evidence" value="ECO:0007669"/>
    <property type="project" value="UniProtKB-EC"/>
</dbReference>
<keyword evidence="8" id="KW-0539">Nucleus</keyword>
<dbReference type="InterPro" id="IPR001650">
    <property type="entry name" value="Helicase_C-like"/>
</dbReference>
<keyword evidence="3" id="KW-0378">Hydrolase</keyword>
<dbReference type="Pfam" id="PF09382">
    <property type="entry name" value="RQC"/>
    <property type="match status" value="1"/>
</dbReference>
<comment type="catalytic activity">
    <reaction evidence="9">
        <text>Couples ATP hydrolysis with the unwinding of duplex DNA by translocating in the 3'-5' direction.</text>
        <dbReference type="EC" id="5.6.2.4"/>
    </reaction>
</comment>
<keyword evidence="2" id="KW-0547">Nucleotide-binding</keyword>
<dbReference type="EMBL" id="PYSW02000037">
    <property type="protein sequence ID" value="KAG2377531.1"/>
    <property type="molecule type" value="Genomic_DNA"/>
</dbReference>
<dbReference type="SUPFAM" id="SSF52540">
    <property type="entry name" value="P-loop containing nucleoside triphosphate hydrolases"/>
    <property type="match status" value="1"/>
</dbReference>
<evidence type="ECO:0000259" key="12">
    <source>
        <dbReference type="PROSITE" id="PS51192"/>
    </source>
</evidence>
<proteinExistence type="inferred from homology"/>
<dbReference type="GO" id="GO:0003677">
    <property type="term" value="F:DNA binding"/>
    <property type="evidence" value="ECO:0007669"/>
    <property type="project" value="UniProtKB-KW"/>
</dbReference>
<evidence type="ECO:0000259" key="13">
    <source>
        <dbReference type="PROSITE" id="PS51194"/>
    </source>
</evidence>
<dbReference type="PROSITE" id="PS51192">
    <property type="entry name" value="HELICASE_ATP_BIND_1"/>
    <property type="match status" value="1"/>
</dbReference>
<feature type="compositionally biased region" description="Low complexity" evidence="11">
    <location>
        <begin position="16"/>
        <end position="37"/>
    </location>
</feature>
<dbReference type="PROSITE" id="PS51194">
    <property type="entry name" value="HELICASE_CTER"/>
    <property type="match status" value="1"/>
</dbReference>
<name>A0AA88KGV6_NAELO</name>
<dbReference type="InterPro" id="IPR004589">
    <property type="entry name" value="DNA_helicase_ATP-dep_RecQ"/>
</dbReference>
<dbReference type="EC" id="5.6.2.4" evidence="10"/>
<evidence type="ECO:0000256" key="11">
    <source>
        <dbReference type="SAM" id="MobiDB-lite"/>
    </source>
</evidence>
<keyword evidence="15" id="KW-1185">Reference proteome</keyword>
<gene>
    <name evidence="14" type="ORF">C9374_009047</name>
</gene>
<evidence type="ECO:0000256" key="1">
    <source>
        <dbReference type="ARBA" id="ARBA00005446"/>
    </source>
</evidence>
<keyword evidence="5" id="KW-0067">ATP-binding</keyword>
<dbReference type="Gene3D" id="3.40.50.300">
    <property type="entry name" value="P-loop containing nucleotide triphosphate hydrolases"/>
    <property type="match status" value="2"/>
</dbReference>
<protein>
    <recommendedName>
        <fullName evidence="10">DNA 3'-5' helicase</fullName>
        <ecNumber evidence="10">5.6.2.4</ecNumber>
    </recommendedName>
</protein>
<feature type="domain" description="Helicase ATP-binding" evidence="12">
    <location>
        <begin position="177"/>
        <end position="355"/>
    </location>
</feature>
<dbReference type="Gene3D" id="1.10.10.10">
    <property type="entry name" value="Winged helix-like DNA-binding domain superfamily/Winged helix DNA-binding domain"/>
    <property type="match status" value="1"/>
</dbReference>
<evidence type="ECO:0000256" key="4">
    <source>
        <dbReference type="ARBA" id="ARBA00022806"/>
    </source>
</evidence>
<evidence type="ECO:0000256" key="5">
    <source>
        <dbReference type="ARBA" id="ARBA00022840"/>
    </source>
</evidence>
<dbReference type="GO" id="GO:0005524">
    <property type="term" value="F:ATP binding"/>
    <property type="evidence" value="ECO:0007669"/>
    <property type="project" value="UniProtKB-KW"/>
</dbReference>
<keyword evidence="6" id="KW-0238">DNA-binding</keyword>
<dbReference type="RefSeq" id="XP_044544793.1">
    <property type="nucleotide sequence ID" value="XM_044699191.1"/>
</dbReference>
<reference evidence="14 15" key="1">
    <citation type="journal article" date="2018" name="BMC Genomics">
        <title>The genome of Naegleria lovaniensis, the basis for a comparative approach to unravel pathogenicity factors of the human pathogenic amoeba N. fowleri.</title>
        <authorList>
            <person name="Liechti N."/>
            <person name="Schurch N."/>
            <person name="Bruggmann R."/>
            <person name="Wittwer M."/>
        </authorList>
    </citation>
    <scope>NUCLEOTIDE SEQUENCE [LARGE SCALE GENOMIC DNA]</scope>
    <source>
        <strain evidence="14 15">ATCC 30569</strain>
    </source>
</reference>
<dbReference type="GO" id="GO:0005694">
    <property type="term" value="C:chromosome"/>
    <property type="evidence" value="ECO:0007669"/>
    <property type="project" value="TreeGrafter"/>
</dbReference>
<dbReference type="GO" id="GO:0005737">
    <property type="term" value="C:cytoplasm"/>
    <property type="evidence" value="ECO:0007669"/>
    <property type="project" value="TreeGrafter"/>
</dbReference>
<keyword evidence="7" id="KW-0413">Isomerase</keyword>
<dbReference type="GO" id="GO:0009378">
    <property type="term" value="F:four-way junction helicase activity"/>
    <property type="evidence" value="ECO:0007669"/>
    <property type="project" value="TreeGrafter"/>
</dbReference>
<organism evidence="14 15">
    <name type="scientific">Naegleria lovaniensis</name>
    <name type="common">Amoeba</name>
    <dbReference type="NCBI Taxonomy" id="51637"/>
    <lineage>
        <taxon>Eukaryota</taxon>
        <taxon>Discoba</taxon>
        <taxon>Heterolobosea</taxon>
        <taxon>Tetramitia</taxon>
        <taxon>Eutetramitia</taxon>
        <taxon>Vahlkampfiidae</taxon>
        <taxon>Naegleria</taxon>
    </lineage>
</organism>
<evidence type="ECO:0000256" key="10">
    <source>
        <dbReference type="ARBA" id="ARBA00034808"/>
    </source>
</evidence>
<evidence type="ECO:0000256" key="7">
    <source>
        <dbReference type="ARBA" id="ARBA00023235"/>
    </source>
</evidence>
<dbReference type="InterPro" id="IPR036388">
    <property type="entry name" value="WH-like_DNA-bd_sf"/>
</dbReference>
<evidence type="ECO:0000256" key="2">
    <source>
        <dbReference type="ARBA" id="ARBA00022741"/>
    </source>
</evidence>